<dbReference type="PRINTS" id="PR00598">
    <property type="entry name" value="HTHMARR"/>
</dbReference>
<evidence type="ECO:0000256" key="3">
    <source>
        <dbReference type="ARBA" id="ARBA00023163"/>
    </source>
</evidence>
<sequence>MSISNEQRLFVLENLGFLLGKSCHIKDRLLDQHLMPEDITSTQAKVLFQIYHFRFDRPSQIGKSLNVDNSAITRMLDRLEKKGLLLRVPDPSDRRSIVIQLTESGVDVVKRSLPLARSAIDELTQALSEEEIEQLRHCLKKIVTSAITDSCREKFLKGSDSE</sequence>
<organism evidence="5 6">
    <name type="scientific">Vibrio xiamenensis</name>
    <dbReference type="NCBI Taxonomy" id="861298"/>
    <lineage>
        <taxon>Bacteria</taxon>
        <taxon>Pseudomonadati</taxon>
        <taxon>Pseudomonadota</taxon>
        <taxon>Gammaproteobacteria</taxon>
        <taxon>Vibrionales</taxon>
        <taxon>Vibrionaceae</taxon>
        <taxon>Vibrio</taxon>
    </lineage>
</organism>
<dbReference type="SMART" id="SM00347">
    <property type="entry name" value="HTH_MARR"/>
    <property type="match status" value="1"/>
</dbReference>
<keyword evidence="3" id="KW-0804">Transcription</keyword>
<proteinExistence type="predicted"/>
<protein>
    <submittedName>
        <fullName evidence="5">DNA-binding transcriptional regulator, MarR family</fullName>
    </submittedName>
</protein>
<evidence type="ECO:0000256" key="1">
    <source>
        <dbReference type="ARBA" id="ARBA00023015"/>
    </source>
</evidence>
<dbReference type="PROSITE" id="PS01117">
    <property type="entry name" value="HTH_MARR_1"/>
    <property type="match status" value="1"/>
</dbReference>
<dbReference type="InterPro" id="IPR000835">
    <property type="entry name" value="HTH_MarR-typ"/>
</dbReference>
<dbReference type="Pfam" id="PF01047">
    <property type="entry name" value="MarR"/>
    <property type="match status" value="1"/>
</dbReference>
<dbReference type="SUPFAM" id="SSF46785">
    <property type="entry name" value="Winged helix' DNA-binding domain"/>
    <property type="match status" value="1"/>
</dbReference>
<evidence type="ECO:0000259" key="4">
    <source>
        <dbReference type="PROSITE" id="PS50995"/>
    </source>
</evidence>
<dbReference type="GO" id="GO:0003677">
    <property type="term" value="F:DNA binding"/>
    <property type="evidence" value="ECO:0007669"/>
    <property type="project" value="UniProtKB-KW"/>
</dbReference>
<keyword evidence="1" id="KW-0805">Transcription regulation</keyword>
<dbReference type="GO" id="GO:0003700">
    <property type="term" value="F:DNA-binding transcription factor activity"/>
    <property type="evidence" value="ECO:0007669"/>
    <property type="project" value="InterPro"/>
</dbReference>
<dbReference type="PANTHER" id="PTHR42756:SF1">
    <property type="entry name" value="TRANSCRIPTIONAL REPRESSOR OF EMRAB OPERON"/>
    <property type="match status" value="1"/>
</dbReference>
<evidence type="ECO:0000313" key="5">
    <source>
        <dbReference type="EMBL" id="SDG85245.1"/>
    </source>
</evidence>
<evidence type="ECO:0000313" key="6">
    <source>
        <dbReference type="Proteomes" id="UP000198854"/>
    </source>
</evidence>
<accession>A0A1G7XM25</accession>
<keyword evidence="6" id="KW-1185">Reference proteome</keyword>
<dbReference type="RefSeq" id="WP_093270285.1">
    <property type="nucleotide sequence ID" value="NZ_FNDD01000003.1"/>
</dbReference>
<dbReference type="PROSITE" id="PS50995">
    <property type="entry name" value="HTH_MARR_2"/>
    <property type="match status" value="1"/>
</dbReference>
<dbReference type="PANTHER" id="PTHR42756">
    <property type="entry name" value="TRANSCRIPTIONAL REGULATOR, MARR"/>
    <property type="match status" value="1"/>
</dbReference>
<dbReference type="InterPro" id="IPR036390">
    <property type="entry name" value="WH_DNA-bd_sf"/>
</dbReference>
<gene>
    <name evidence="5" type="ORF">SAMN04488136_103258</name>
</gene>
<dbReference type="Proteomes" id="UP000198854">
    <property type="component" value="Unassembled WGS sequence"/>
</dbReference>
<evidence type="ECO:0000256" key="2">
    <source>
        <dbReference type="ARBA" id="ARBA00023125"/>
    </source>
</evidence>
<dbReference type="InterPro" id="IPR023187">
    <property type="entry name" value="Tscrpt_reg_MarR-type_CS"/>
</dbReference>
<name>A0A1G7XM25_9VIBR</name>
<dbReference type="STRING" id="861298.SAMN04488136_103258"/>
<dbReference type="EMBL" id="FNDD01000003">
    <property type="protein sequence ID" value="SDG85245.1"/>
    <property type="molecule type" value="Genomic_DNA"/>
</dbReference>
<feature type="domain" description="HTH marR-type" evidence="4">
    <location>
        <begin position="12"/>
        <end position="144"/>
    </location>
</feature>
<dbReference type="Gene3D" id="1.10.10.10">
    <property type="entry name" value="Winged helix-like DNA-binding domain superfamily/Winged helix DNA-binding domain"/>
    <property type="match status" value="1"/>
</dbReference>
<reference evidence="6" key="1">
    <citation type="submission" date="2016-10" db="EMBL/GenBank/DDBJ databases">
        <authorList>
            <person name="Varghese N."/>
            <person name="Submissions S."/>
        </authorList>
    </citation>
    <scope>NUCLEOTIDE SEQUENCE [LARGE SCALE GENOMIC DNA]</scope>
    <source>
        <strain evidence="6">CGMCC 1.10228</strain>
    </source>
</reference>
<dbReference type="AlphaFoldDB" id="A0A1G7XM25"/>
<dbReference type="InterPro" id="IPR036388">
    <property type="entry name" value="WH-like_DNA-bd_sf"/>
</dbReference>
<keyword evidence="2 5" id="KW-0238">DNA-binding</keyword>
<dbReference type="OrthoDB" id="6196575at2"/>